<dbReference type="Proteomes" id="UP000677228">
    <property type="component" value="Unassembled WGS sequence"/>
</dbReference>
<dbReference type="Pfam" id="PF11721">
    <property type="entry name" value="Malectin"/>
    <property type="match status" value="1"/>
</dbReference>
<dbReference type="PANTHER" id="PTHR13460">
    <property type="match status" value="1"/>
</dbReference>
<comment type="similarity">
    <text evidence="2">Belongs to the malectin family.</text>
</comment>
<evidence type="ECO:0000259" key="13">
    <source>
        <dbReference type="Pfam" id="PF11721"/>
    </source>
</evidence>
<keyword evidence="8" id="KW-0325">Glycoprotein</keyword>
<accession>A0A813VSQ5</accession>
<gene>
    <name evidence="14" type="ORF">GPM918_LOCUS5612</name>
    <name evidence="15" type="ORF">OVA965_LOCUS22338</name>
    <name evidence="16" type="ORF">SRO942_LOCUS5612</name>
    <name evidence="17" type="ORF">TMI583_LOCUS23055</name>
</gene>
<comment type="subcellular location">
    <subcellularLocation>
        <location evidence="1">Endoplasmic reticulum membrane</location>
        <topology evidence="1">Single-pass type I membrane protein</topology>
    </subcellularLocation>
</comment>
<keyword evidence="3 11" id="KW-0812">Transmembrane</keyword>
<evidence type="ECO:0000256" key="10">
    <source>
        <dbReference type="SAM" id="MobiDB-lite"/>
    </source>
</evidence>
<dbReference type="Proteomes" id="UP000663829">
    <property type="component" value="Unassembled WGS sequence"/>
</dbReference>
<dbReference type="Proteomes" id="UP000682733">
    <property type="component" value="Unassembled WGS sequence"/>
</dbReference>
<evidence type="ECO:0000313" key="14">
    <source>
        <dbReference type="EMBL" id="CAF0841989.1"/>
    </source>
</evidence>
<dbReference type="EMBL" id="CAJOBC010000821">
    <property type="protein sequence ID" value="CAF3629323.1"/>
    <property type="molecule type" value="Genomic_DNA"/>
</dbReference>
<dbReference type="Gene3D" id="2.60.120.430">
    <property type="entry name" value="Galactose-binding lectin"/>
    <property type="match status" value="1"/>
</dbReference>
<dbReference type="Proteomes" id="UP000681722">
    <property type="component" value="Unassembled WGS sequence"/>
</dbReference>
<evidence type="ECO:0000256" key="11">
    <source>
        <dbReference type="SAM" id="Phobius"/>
    </source>
</evidence>
<feature type="signal peptide" evidence="12">
    <location>
        <begin position="1"/>
        <end position="21"/>
    </location>
</feature>
<evidence type="ECO:0000256" key="6">
    <source>
        <dbReference type="ARBA" id="ARBA00022989"/>
    </source>
</evidence>
<name>A0A813VSQ5_9BILA</name>
<proteinExistence type="inferred from homology"/>
<evidence type="ECO:0000313" key="15">
    <source>
        <dbReference type="EMBL" id="CAF1166156.1"/>
    </source>
</evidence>
<keyword evidence="4 12" id="KW-0732">Signal</keyword>
<organism evidence="14 18">
    <name type="scientific">Didymodactylos carnosus</name>
    <dbReference type="NCBI Taxonomy" id="1234261"/>
    <lineage>
        <taxon>Eukaryota</taxon>
        <taxon>Metazoa</taxon>
        <taxon>Spiralia</taxon>
        <taxon>Gnathifera</taxon>
        <taxon>Rotifera</taxon>
        <taxon>Eurotatoria</taxon>
        <taxon>Bdelloidea</taxon>
        <taxon>Philodinida</taxon>
        <taxon>Philodinidae</taxon>
        <taxon>Didymodactylos</taxon>
    </lineage>
</organism>
<feature type="domain" description="Malectin" evidence="13">
    <location>
        <begin position="29"/>
        <end position="189"/>
    </location>
</feature>
<keyword evidence="18" id="KW-1185">Reference proteome</keyword>
<evidence type="ECO:0000256" key="5">
    <source>
        <dbReference type="ARBA" id="ARBA00022824"/>
    </source>
</evidence>
<evidence type="ECO:0000256" key="4">
    <source>
        <dbReference type="ARBA" id="ARBA00022729"/>
    </source>
</evidence>
<feature type="compositionally biased region" description="Acidic residues" evidence="10">
    <location>
        <begin position="210"/>
        <end position="222"/>
    </location>
</feature>
<evidence type="ECO:0000256" key="12">
    <source>
        <dbReference type="SAM" id="SignalP"/>
    </source>
</evidence>
<evidence type="ECO:0000256" key="8">
    <source>
        <dbReference type="ARBA" id="ARBA00023180"/>
    </source>
</evidence>
<dbReference type="EMBL" id="CAJOBA010034089">
    <property type="protein sequence ID" value="CAF3977783.1"/>
    <property type="molecule type" value="Genomic_DNA"/>
</dbReference>
<keyword evidence="6 11" id="KW-1133">Transmembrane helix</keyword>
<evidence type="ECO:0000313" key="17">
    <source>
        <dbReference type="EMBL" id="CAF3977783.1"/>
    </source>
</evidence>
<evidence type="ECO:0000256" key="1">
    <source>
        <dbReference type="ARBA" id="ARBA00004115"/>
    </source>
</evidence>
<dbReference type="GO" id="GO:0005789">
    <property type="term" value="C:endoplasmic reticulum membrane"/>
    <property type="evidence" value="ECO:0007669"/>
    <property type="project" value="UniProtKB-SubCell"/>
</dbReference>
<evidence type="ECO:0000256" key="7">
    <source>
        <dbReference type="ARBA" id="ARBA00023136"/>
    </source>
</evidence>
<evidence type="ECO:0000256" key="2">
    <source>
        <dbReference type="ARBA" id="ARBA00009141"/>
    </source>
</evidence>
<keyword evidence="5" id="KW-0256">Endoplasmic reticulum</keyword>
<dbReference type="EMBL" id="CAJNOK010012564">
    <property type="protein sequence ID" value="CAF1166156.1"/>
    <property type="molecule type" value="Genomic_DNA"/>
</dbReference>
<evidence type="ECO:0000313" key="16">
    <source>
        <dbReference type="EMBL" id="CAF3629323.1"/>
    </source>
</evidence>
<evidence type="ECO:0000256" key="3">
    <source>
        <dbReference type="ARBA" id="ARBA00022692"/>
    </source>
</evidence>
<sequence>MMLKFFLTVVLWFLSTNHCYSAGISDNIVYAVNCGGDAHTDEHGIKYRKDNLKAGITSDYGRNIPIQRVAKEDQIIYQTERYDLKSFAYEIEVTDDGDYVLWLKFAEVWFNSPNMKVFEVILNDEHTVIEDLDIFTKAGRATAHDEYVRVPFQIKNGRLVVKGKSTSYNGKLKVEFQRLDRDNPKCNALIIWKGNVGQIPKLPPLPQPEALDDTLDQDENEEPPSIATKQKRHLKTSGPKVADPYSEDQSSSLIPLFIAIACVIPIIFCLCRL</sequence>
<keyword evidence="9" id="KW-0119">Carbohydrate metabolism</keyword>
<reference evidence="14" key="1">
    <citation type="submission" date="2021-02" db="EMBL/GenBank/DDBJ databases">
        <authorList>
            <person name="Nowell W R."/>
        </authorList>
    </citation>
    <scope>NUCLEOTIDE SEQUENCE</scope>
</reference>
<protein>
    <recommendedName>
        <fullName evidence="13">Malectin domain-containing protein</fullName>
    </recommendedName>
</protein>
<dbReference type="PANTHER" id="PTHR13460:SF0">
    <property type="entry name" value="MALECTIN"/>
    <property type="match status" value="1"/>
</dbReference>
<evidence type="ECO:0000313" key="18">
    <source>
        <dbReference type="Proteomes" id="UP000663829"/>
    </source>
</evidence>
<dbReference type="EMBL" id="CAJNOQ010000821">
    <property type="protein sequence ID" value="CAF0841989.1"/>
    <property type="molecule type" value="Genomic_DNA"/>
</dbReference>
<feature type="chain" id="PRO_5035598321" description="Malectin domain-containing protein" evidence="12">
    <location>
        <begin position="22"/>
        <end position="273"/>
    </location>
</feature>
<dbReference type="InterPro" id="IPR021720">
    <property type="entry name" value="Malectin_dom"/>
</dbReference>
<dbReference type="OrthoDB" id="10013439at2759"/>
<evidence type="ECO:0000256" key="9">
    <source>
        <dbReference type="ARBA" id="ARBA00023277"/>
    </source>
</evidence>
<feature type="transmembrane region" description="Helical" evidence="11">
    <location>
        <begin position="253"/>
        <end position="271"/>
    </location>
</feature>
<feature type="region of interest" description="Disordered" evidence="10">
    <location>
        <begin position="201"/>
        <end position="246"/>
    </location>
</feature>
<keyword evidence="7 11" id="KW-0472">Membrane</keyword>
<dbReference type="AlphaFoldDB" id="A0A813VSQ5"/>
<dbReference type="InterPro" id="IPR039155">
    <property type="entry name" value="MLEC"/>
</dbReference>
<comment type="caution">
    <text evidence="14">The sequence shown here is derived from an EMBL/GenBank/DDBJ whole genome shotgun (WGS) entry which is preliminary data.</text>
</comment>
<dbReference type="GO" id="GO:0030246">
    <property type="term" value="F:carbohydrate binding"/>
    <property type="evidence" value="ECO:0007669"/>
    <property type="project" value="InterPro"/>
</dbReference>